<dbReference type="SUPFAM" id="SSF54593">
    <property type="entry name" value="Glyoxalase/Bleomycin resistance protein/Dihydroxybiphenyl dioxygenase"/>
    <property type="match status" value="1"/>
</dbReference>
<evidence type="ECO:0000313" key="2">
    <source>
        <dbReference type="EMBL" id="BBI33924.1"/>
    </source>
</evidence>
<dbReference type="InterPro" id="IPR004360">
    <property type="entry name" value="Glyas_Fos-R_dOase_dom"/>
</dbReference>
<name>A0A3T1D775_9BACL</name>
<dbReference type="CDD" id="cd06587">
    <property type="entry name" value="VOC"/>
    <property type="match status" value="1"/>
</dbReference>
<dbReference type="Gene3D" id="3.10.180.10">
    <property type="entry name" value="2,3-Dihydroxybiphenyl 1,2-Dioxygenase, domain 1"/>
    <property type="match status" value="1"/>
</dbReference>
<dbReference type="OrthoDB" id="375220at2"/>
<evidence type="ECO:0000313" key="3">
    <source>
        <dbReference type="Proteomes" id="UP000289856"/>
    </source>
</evidence>
<evidence type="ECO:0000259" key="1">
    <source>
        <dbReference type="PROSITE" id="PS51819"/>
    </source>
</evidence>
<protein>
    <submittedName>
        <fullName evidence="2">Fosmidomycin resistance protein</fullName>
    </submittedName>
</protein>
<dbReference type="InterPro" id="IPR037523">
    <property type="entry name" value="VOC_core"/>
</dbReference>
<dbReference type="AlphaFoldDB" id="A0A3T1D775"/>
<dbReference type="InterPro" id="IPR029068">
    <property type="entry name" value="Glyas_Bleomycin-R_OHBP_Dase"/>
</dbReference>
<feature type="domain" description="VOC" evidence="1">
    <location>
        <begin position="4"/>
        <end position="124"/>
    </location>
</feature>
<keyword evidence="3" id="KW-1185">Reference proteome</keyword>
<accession>A0A3T1D775</accession>
<dbReference type="Proteomes" id="UP000289856">
    <property type="component" value="Chromosome"/>
</dbReference>
<gene>
    <name evidence="2" type="ORF">KCTCHS21_33230</name>
</gene>
<dbReference type="KEGG" id="cohn:KCTCHS21_33230"/>
<organism evidence="2 3">
    <name type="scientific">Cohnella abietis</name>
    <dbReference type="NCBI Taxonomy" id="2507935"/>
    <lineage>
        <taxon>Bacteria</taxon>
        <taxon>Bacillati</taxon>
        <taxon>Bacillota</taxon>
        <taxon>Bacilli</taxon>
        <taxon>Bacillales</taxon>
        <taxon>Paenibacillaceae</taxon>
        <taxon>Cohnella</taxon>
    </lineage>
</organism>
<proteinExistence type="predicted"/>
<reference evidence="2 3" key="1">
    <citation type="submission" date="2019-01" db="EMBL/GenBank/DDBJ databases">
        <title>Complete genome sequence of Cohnella hallensis HS21 isolated from Korean fir (Abies koreana) rhizospheric soil.</title>
        <authorList>
            <person name="Jiang L."/>
            <person name="Kang S.W."/>
            <person name="Kim S."/>
            <person name="Jung J."/>
            <person name="Kim C.Y."/>
            <person name="Kim D.H."/>
            <person name="Kim S.W."/>
            <person name="Lee J."/>
        </authorList>
    </citation>
    <scope>NUCLEOTIDE SEQUENCE [LARGE SCALE GENOMIC DNA]</scope>
    <source>
        <strain evidence="2 3">HS21</strain>
    </source>
</reference>
<dbReference type="PROSITE" id="PS51819">
    <property type="entry name" value="VOC"/>
    <property type="match status" value="1"/>
</dbReference>
<sequence>MIKGLFETHLLVRDLDNSISFYETLGLKLGVRYDNVAFFWITEDKQHMLGLWQTSEEKMQKRHFAFNVSVDDLINSPQYLFERNISLKPVFGRGTDEPIVHSWMPAAAVYFDDPDGNELEFIAMLGDKPKQLSYVPYLSEWNAEISKG</sequence>
<dbReference type="EMBL" id="AP019400">
    <property type="protein sequence ID" value="BBI33924.1"/>
    <property type="molecule type" value="Genomic_DNA"/>
</dbReference>
<dbReference type="Pfam" id="PF00903">
    <property type="entry name" value="Glyoxalase"/>
    <property type="match status" value="1"/>
</dbReference>
<dbReference type="RefSeq" id="WP_130610412.1">
    <property type="nucleotide sequence ID" value="NZ_AP019400.1"/>
</dbReference>